<dbReference type="EMBL" id="UZAH01026501">
    <property type="protein sequence ID" value="VDO81643.1"/>
    <property type="molecule type" value="Genomic_DNA"/>
</dbReference>
<dbReference type="AlphaFoldDB" id="A0A183FPR5"/>
<evidence type="ECO:0000313" key="3">
    <source>
        <dbReference type="Proteomes" id="UP000050761"/>
    </source>
</evidence>
<keyword evidence="3" id="KW-1185">Reference proteome</keyword>
<evidence type="ECO:0000313" key="4">
    <source>
        <dbReference type="WBParaSite" id="HPBE_0000963701-mRNA-1"/>
    </source>
</evidence>
<accession>A0A3P7ZTW9</accession>
<sequence>MSGLTVIRFPVSGGNAGHCLATATRRRAERDKEDDDDGGWRRRGRSPTTSAKVSDSPLLLLGPEAQKRSTLDLIGLASPTRRPCICCQ</sequence>
<dbReference type="WBParaSite" id="HPBE_0000963701-mRNA-1">
    <property type="protein sequence ID" value="HPBE_0000963701-mRNA-1"/>
    <property type="gene ID" value="HPBE_0000963701"/>
</dbReference>
<reference evidence="2 3" key="1">
    <citation type="submission" date="2018-11" db="EMBL/GenBank/DDBJ databases">
        <authorList>
            <consortium name="Pathogen Informatics"/>
        </authorList>
    </citation>
    <scope>NUCLEOTIDE SEQUENCE [LARGE SCALE GENOMIC DNA]</scope>
</reference>
<dbReference type="Proteomes" id="UP000050761">
    <property type="component" value="Unassembled WGS sequence"/>
</dbReference>
<evidence type="ECO:0000313" key="2">
    <source>
        <dbReference type="EMBL" id="VDO81643.1"/>
    </source>
</evidence>
<reference evidence="4" key="2">
    <citation type="submission" date="2019-09" db="UniProtKB">
        <authorList>
            <consortium name="WormBaseParasite"/>
        </authorList>
    </citation>
    <scope>IDENTIFICATION</scope>
</reference>
<accession>A0A183FPR5</accession>
<organism evidence="3 4">
    <name type="scientific">Heligmosomoides polygyrus</name>
    <name type="common">Parasitic roundworm</name>
    <dbReference type="NCBI Taxonomy" id="6339"/>
    <lineage>
        <taxon>Eukaryota</taxon>
        <taxon>Metazoa</taxon>
        <taxon>Ecdysozoa</taxon>
        <taxon>Nematoda</taxon>
        <taxon>Chromadorea</taxon>
        <taxon>Rhabditida</taxon>
        <taxon>Rhabditina</taxon>
        <taxon>Rhabditomorpha</taxon>
        <taxon>Strongyloidea</taxon>
        <taxon>Heligmosomidae</taxon>
        <taxon>Heligmosomoides</taxon>
    </lineage>
</organism>
<proteinExistence type="predicted"/>
<name>A0A183FPR5_HELPZ</name>
<feature type="region of interest" description="Disordered" evidence="1">
    <location>
        <begin position="13"/>
        <end position="61"/>
    </location>
</feature>
<gene>
    <name evidence="2" type="ORF">HPBE_LOCUS9638</name>
</gene>
<protein>
    <submittedName>
        <fullName evidence="2 4">Uncharacterized protein</fullName>
    </submittedName>
</protein>
<evidence type="ECO:0000256" key="1">
    <source>
        <dbReference type="SAM" id="MobiDB-lite"/>
    </source>
</evidence>